<dbReference type="EMBL" id="MTYH01000037">
    <property type="protein sequence ID" value="PNP43591.1"/>
    <property type="molecule type" value="Genomic_DNA"/>
</dbReference>
<keyword evidence="1" id="KW-1133">Transmembrane helix</keyword>
<organism evidence="2 3">
    <name type="scientific">Trichoderma gamsii</name>
    <dbReference type="NCBI Taxonomy" id="398673"/>
    <lineage>
        <taxon>Eukaryota</taxon>
        <taxon>Fungi</taxon>
        <taxon>Dikarya</taxon>
        <taxon>Ascomycota</taxon>
        <taxon>Pezizomycotina</taxon>
        <taxon>Sordariomycetes</taxon>
        <taxon>Hypocreomycetidae</taxon>
        <taxon>Hypocreales</taxon>
        <taxon>Hypocreaceae</taxon>
        <taxon>Trichoderma</taxon>
    </lineage>
</organism>
<feature type="transmembrane region" description="Helical" evidence="1">
    <location>
        <begin position="265"/>
        <end position="283"/>
    </location>
</feature>
<comment type="caution">
    <text evidence="2">The sequence shown here is derived from an EMBL/GenBank/DDBJ whole genome shotgun (WGS) entry which is preliminary data.</text>
</comment>
<feature type="transmembrane region" description="Helical" evidence="1">
    <location>
        <begin position="289"/>
        <end position="307"/>
    </location>
</feature>
<evidence type="ECO:0000313" key="2">
    <source>
        <dbReference type="EMBL" id="PNP43591.1"/>
    </source>
</evidence>
<evidence type="ECO:0000313" key="3">
    <source>
        <dbReference type="Proteomes" id="UP000236546"/>
    </source>
</evidence>
<dbReference type="OrthoDB" id="4898213at2759"/>
<name>A0A2K0TDJ5_9HYPO</name>
<reference evidence="2 3" key="1">
    <citation type="submission" date="2017-02" db="EMBL/GenBank/DDBJ databases">
        <title>Genomes of Trichoderma spp. with biocontrol activity.</title>
        <authorList>
            <person name="Gardiner D."/>
            <person name="Kazan K."/>
            <person name="Vos C."/>
            <person name="Harvey P."/>
        </authorList>
    </citation>
    <scope>NUCLEOTIDE SEQUENCE [LARGE SCALE GENOMIC DNA]</scope>
    <source>
        <strain evidence="2 3">A5MH</strain>
    </source>
</reference>
<protein>
    <submittedName>
        <fullName evidence="2">Uncharacterized protein</fullName>
    </submittedName>
</protein>
<keyword evidence="1" id="KW-0472">Membrane</keyword>
<feature type="transmembrane region" description="Helical" evidence="1">
    <location>
        <begin position="50"/>
        <end position="73"/>
    </location>
</feature>
<evidence type="ECO:0000256" key="1">
    <source>
        <dbReference type="SAM" id="Phobius"/>
    </source>
</evidence>
<feature type="transmembrane region" description="Helical" evidence="1">
    <location>
        <begin position="16"/>
        <end position="38"/>
    </location>
</feature>
<dbReference type="Proteomes" id="UP000236546">
    <property type="component" value="Unassembled WGS sequence"/>
</dbReference>
<accession>A0A2K0TDJ5</accession>
<gene>
    <name evidence="2" type="ORF">TGAMA5MH_04563</name>
</gene>
<dbReference type="AlphaFoldDB" id="A0A2K0TDJ5"/>
<feature type="transmembrane region" description="Helical" evidence="1">
    <location>
        <begin position="154"/>
        <end position="174"/>
    </location>
</feature>
<proteinExistence type="predicted"/>
<feature type="transmembrane region" description="Helical" evidence="1">
    <location>
        <begin position="180"/>
        <end position="201"/>
    </location>
</feature>
<keyword evidence="1" id="KW-0812">Transmembrane</keyword>
<sequence length="427" mass="47631">MNITTQLAIEWQNPSIILLLLFIIGGDIVQHAIAQLVGLYIQPFRNSPRLYLTPVAFSFGWVSYAVMSLASVLGDKPLIPLEPDCPSRVINCSSGYGRTNRSWVLGRILRDHELAVEENPGPEFANLGAIGKRVSLRIDIFQIQENGKPQIDRVWVLGWLTIVAQLLISIAPWIRHGDWGIFFITASGTTLALLTGSLRQWNDEKWTGRRLNKPGSTENKNKTKAVCLTRGNGHRHTMIIVGNGTAWDLETMATGTPASLAETPWLLGVFAILWGCLLITVIGLEQNTWLLVLIGGVGMVQNIYASSVRRPASAFNMGIKPYEPLPTIVGLGFEQPCDDENSDEDLGDTTGQWRQPLDYEETSGVRGAIRELEKAFPKAGVALMQEFFPALVKYEPERYRTNAEKKFWKKAFRQFGMPVLSKHVMNE</sequence>